<name>A0A1W1DZP1_9ZZZZ</name>
<dbReference type="Pfam" id="PF00872">
    <property type="entry name" value="Transposase_mut"/>
    <property type="match status" value="1"/>
</dbReference>
<dbReference type="AlphaFoldDB" id="A0A1W1DZP1"/>
<protein>
    <submittedName>
        <fullName evidence="4">Mobile element protein</fullName>
    </submittedName>
</protein>
<dbReference type="InterPro" id="IPR001207">
    <property type="entry name" value="Transposase_mutator"/>
</dbReference>
<evidence type="ECO:0000256" key="1">
    <source>
        <dbReference type="ARBA" id="ARBA00022578"/>
    </source>
</evidence>
<keyword evidence="1" id="KW-0815">Transposition</keyword>
<dbReference type="PANTHER" id="PTHR33217">
    <property type="entry name" value="TRANSPOSASE FOR INSERTION SEQUENCE ELEMENT IS1081"/>
    <property type="match status" value="1"/>
</dbReference>
<reference evidence="4" key="1">
    <citation type="submission" date="2016-10" db="EMBL/GenBank/DDBJ databases">
        <authorList>
            <person name="de Groot N.N."/>
        </authorList>
    </citation>
    <scope>NUCLEOTIDE SEQUENCE</scope>
</reference>
<gene>
    <name evidence="4" type="ORF">MNB_SUP05-SYMBIONT-4-115</name>
</gene>
<dbReference type="GO" id="GO:0004803">
    <property type="term" value="F:transposase activity"/>
    <property type="evidence" value="ECO:0007669"/>
    <property type="project" value="InterPro"/>
</dbReference>
<evidence type="ECO:0000313" key="4">
    <source>
        <dbReference type="EMBL" id="SFV87041.1"/>
    </source>
</evidence>
<keyword evidence="2" id="KW-0238">DNA-binding</keyword>
<organism evidence="4">
    <name type="scientific">hydrothermal vent metagenome</name>
    <dbReference type="NCBI Taxonomy" id="652676"/>
    <lineage>
        <taxon>unclassified sequences</taxon>
        <taxon>metagenomes</taxon>
        <taxon>ecological metagenomes</taxon>
    </lineage>
</organism>
<evidence type="ECO:0000256" key="3">
    <source>
        <dbReference type="ARBA" id="ARBA00023172"/>
    </source>
</evidence>
<dbReference type="EMBL" id="FPHY01000141">
    <property type="protein sequence ID" value="SFV87041.1"/>
    <property type="molecule type" value="Genomic_DNA"/>
</dbReference>
<accession>A0A1W1DZP1</accession>
<dbReference type="GO" id="GO:0003677">
    <property type="term" value="F:DNA binding"/>
    <property type="evidence" value="ECO:0007669"/>
    <property type="project" value="UniProtKB-KW"/>
</dbReference>
<keyword evidence="3" id="KW-0233">DNA recombination</keyword>
<proteinExistence type="predicted"/>
<sequence length="105" mass="12308">MEHHLGYAKHEQNAHDIGISNNARNGYYPKTIKGSHGEVEISVPRDRGGSFDPIIVEKWQTRLGSFDSQMFNLHLKECEFRFNNRKQNLYKVLLEMFRKESLKLS</sequence>
<dbReference type="PANTHER" id="PTHR33217:SF8">
    <property type="entry name" value="MUTATOR FAMILY TRANSPOSASE"/>
    <property type="match status" value="1"/>
</dbReference>
<evidence type="ECO:0000256" key="2">
    <source>
        <dbReference type="ARBA" id="ARBA00023125"/>
    </source>
</evidence>
<dbReference type="GO" id="GO:0006313">
    <property type="term" value="P:DNA transposition"/>
    <property type="evidence" value="ECO:0007669"/>
    <property type="project" value="InterPro"/>
</dbReference>